<gene>
    <name evidence="1" type="ORF">PV09_09688</name>
</gene>
<dbReference type="GeneID" id="27317661"/>
<dbReference type="AlphaFoldDB" id="A0A0D1X902"/>
<dbReference type="EMBL" id="KN847653">
    <property type="protein sequence ID" value="KIV98505.1"/>
    <property type="molecule type" value="Genomic_DNA"/>
</dbReference>
<dbReference type="STRING" id="253628.A0A0D1X902"/>
<dbReference type="VEuPathDB" id="FungiDB:PV09_09688"/>
<proteinExistence type="predicted"/>
<evidence type="ECO:0000313" key="2">
    <source>
        <dbReference type="Proteomes" id="UP000053259"/>
    </source>
</evidence>
<accession>A0A0D1X902</accession>
<reference evidence="1 2" key="1">
    <citation type="submission" date="2015-01" db="EMBL/GenBank/DDBJ databases">
        <title>The Genome Sequence of Ochroconis gallopava CBS43764.</title>
        <authorList>
            <consortium name="The Broad Institute Genomics Platform"/>
            <person name="Cuomo C."/>
            <person name="de Hoog S."/>
            <person name="Gorbushina A."/>
            <person name="Stielow B."/>
            <person name="Teixiera M."/>
            <person name="Abouelleil A."/>
            <person name="Chapman S.B."/>
            <person name="Priest M."/>
            <person name="Young S.K."/>
            <person name="Wortman J."/>
            <person name="Nusbaum C."/>
            <person name="Birren B."/>
        </authorList>
    </citation>
    <scope>NUCLEOTIDE SEQUENCE [LARGE SCALE GENOMIC DNA]</scope>
    <source>
        <strain evidence="1 2">CBS 43764</strain>
    </source>
</reference>
<organism evidence="1 2">
    <name type="scientific">Verruconis gallopava</name>
    <dbReference type="NCBI Taxonomy" id="253628"/>
    <lineage>
        <taxon>Eukaryota</taxon>
        <taxon>Fungi</taxon>
        <taxon>Dikarya</taxon>
        <taxon>Ascomycota</taxon>
        <taxon>Pezizomycotina</taxon>
        <taxon>Dothideomycetes</taxon>
        <taxon>Pleosporomycetidae</taxon>
        <taxon>Venturiales</taxon>
        <taxon>Sympoventuriaceae</taxon>
        <taxon>Verruconis</taxon>
    </lineage>
</organism>
<dbReference type="InParanoid" id="A0A0D1X902"/>
<dbReference type="Proteomes" id="UP000053259">
    <property type="component" value="Unassembled WGS sequence"/>
</dbReference>
<keyword evidence="2" id="KW-1185">Reference proteome</keyword>
<name>A0A0D1X902_9PEZI</name>
<dbReference type="HOGENOM" id="CLU_477516_0_0_1"/>
<evidence type="ECO:0000313" key="1">
    <source>
        <dbReference type="EMBL" id="KIV98505.1"/>
    </source>
</evidence>
<sequence length="571" mass="65073">MALNTTEESTIEVPVARQENVRGPEPTSYQETEVARLLRLLVQQQVTRPGKVRRKEALWFTGLDVSDWLEEFEVELEQEGVPKESWCKELVINTQPGLRPRIRYLDRYKLNNWMAFRRSLMDEFSDSDGRVMKRSESYLRMLAKAVREDNIMTPLAYITEFRRIGLEMLREGRIGNFQLVQIFLKGFSESRRDQILDSISNKLTPSGERRRAIPDFASIEKAGPMEGQLKTVIKTQYPGILRRNADPSRLDEDLRQSIDNLRVGAATMDSLKQRIAIYEDPILKSGKQDSTQIGHIINYVESLFPNAHLKAAVPRTENSATGTSSYSQVKKTQREQINELMKQRTAGRQAAGVQLIYGNTGGSYFAEYDRVVREVGIHVVSESQPSGIRATVKTVADRVGSKPTLKNYLKEVLYEQTVVSFTERLMNSTIEISLMESLQLMPEIRNAIYQSLPGPIADVVKDQLAAAKEARRKRTEETDAQKAGAKKVLVAHRQQAIPEDMTALDEWFEPRTAWFPHAARLTQERLQAMKISSGFTPQEKLLIEEVLFRREAALSWDFSEIGRIKPEVAPP</sequence>
<protein>
    <submittedName>
        <fullName evidence="1">Uncharacterized protein</fullName>
    </submittedName>
</protein>
<dbReference type="RefSeq" id="XP_016208375.1">
    <property type="nucleotide sequence ID" value="XM_016363797.1"/>
</dbReference>
<dbReference type="OrthoDB" id="3695537at2759"/>